<evidence type="ECO:0000313" key="2">
    <source>
        <dbReference type="Proteomes" id="UP000770785"/>
    </source>
</evidence>
<dbReference type="Pfam" id="PF13707">
    <property type="entry name" value="RloB"/>
    <property type="match status" value="1"/>
</dbReference>
<dbReference type="Proteomes" id="UP000770785">
    <property type="component" value="Unassembled WGS sequence"/>
</dbReference>
<evidence type="ECO:0000313" key="1">
    <source>
        <dbReference type="EMBL" id="NJC27855.1"/>
    </source>
</evidence>
<organism evidence="1 2">
    <name type="scientific">Neolewinella antarctica</name>
    <dbReference type="NCBI Taxonomy" id="442734"/>
    <lineage>
        <taxon>Bacteria</taxon>
        <taxon>Pseudomonadati</taxon>
        <taxon>Bacteroidota</taxon>
        <taxon>Saprospiria</taxon>
        <taxon>Saprospirales</taxon>
        <taxon>Lewinellaceae</taxon>
        <taxon>Neolewinella</taxon>
    </lineage>
</organism>
<evidence type="ECO:0008006" key="3">
    <source>
        <dbReference type="Google" id="ProtNLM"/>
    </source>
</evidence>
<reference evidence="1 2" key="1">
    <citation type="submission" date="2020-03" db="EMBL/GenBank/DDBJ databases">
        <title>Genomic Encyclopedia of Type Strains, Phase IV (KMG-IV): sequencing the most valuable type-strain genomes for metagenomic binning, comparative biology and taxonomic classification.</title>
        <authorList>
            <person name="Goeker M."/>
        </authorList>
    </citation>
    <scope>NUCLEOTIDE SEQUENCE [LARGE SCALE GENOMIC DNA]</scope>
    <source>
        <strain evidence="1 2">DSM 105096</strain>
    </source>
</reference>
<proteinExistence type="predicted"/>
<comment type="caution">
    <text evidence="1">The sequence shown here is derived from an EMBL/GenBank/DDBJ whole genome shotgun (WGS) entry which is preliminary data.</text>
</comment>
<dbReference type="InterPro" id="IPR025591">
    <property type="entry name" value="RloB"/>
</dbReference>
<accession>A0ABX0XEX2</accession>
<gene>
    <name evidence="1" type="ORF">GGR27_003373</name>
</gene>
<dbReference type="EMBL" id="JAATJH010000006">
    <property type="protein sequence ID" value="NJC27855.1"/>
    <property type="molecule type" value="Genomic_DNA"/>
</dbReference>
<name>A0ABX0XEX2_9BACT</name>
<protein>
    <recommendedName>
        <fullName evidence="3">RloB domain-containing protein</fullName>
    </recommendedName>
</protein>
<keyword evidence="2" id="KW-1185">Reference proteome</keyword>
<sequence length="161" mass="18295">MDTRINLQIISPDGGGNTSPTEMIAKVEQLIRPGPNGETPKYQLLEGNEIWFVIDTDDWGDDIDKLRAYTIERDDMNVAQSNVCFEVWLCFHFSPERQNFNGMHTAQGWKDHLNEVVKPGGFDSQRHPLMIKSAIDAAAENYQEEDDRPLLASTQVFRLGN</sequence>